<reference evidence="1 2" key="1">
    <citation type="submission" date="2016-06" db="EMBL/GenBank/DDBJ databases">
        <authorList>
            <person name="Olsen C.W."/>
            <person name="Carey S."/>
            <person name="Hinshaw L."/>
            <person name="Karasin A.I."/>
        </authorList>
    </citation>
    <scope>NUCLEOTIDE SEQUENCE [LARGE SCALE GENOMIC DNA]</scope>
    <source>
        <strain evidence="1 2">LZ-22</strain>
    </source>
</reference>
<evidence type="ECO:0000313" key="1">
    <source>
        <dbReference type="EMBL" id="SDB93615.1"/>
    </source>
</evidence>
<accession>A0A1G6HI51</accession>
<gene>
    <name evidence="1" type="ORF">GA0111570_11040</name>
</gene>
<dbReference type="Proteomes" id="UP000199086">
    <property type="component" value="Unassembled WGS sequence"/>
</dbReference>
<name>A0A1G6HI51_9ACTN</name>
<proteinExistence type="predicted"/>
<dbReference type="NCBIfam" id="TIGR00278">
    <property type="entry name" value="membrane protein insertion efficiency factor YidD"/>
    <property type="match status" value="1"/>
</dbReference>
<dbReference type="EMBL" id="FMYF01000010">
    <property type="protein sequence ID" value="SDB93615.1"/>
    <property type="molecule type" value="Genomic_DNA"/>
</dbReference>
<dbReference type="InterPro" id="IPR002696">
    <property type="entry name" value="Membr_insert_effic_factor_YidD"/>
</dbReference>
<dbReference type="STRING" id="1577474.GA0111570_11040"/>
<sequence>MRAKLVGMKDLPCRAVDRAIAWYQRRLSPRKGWNCAHLVANGGQSCSAAVRTIIAERGLVRGSLPVMRRFAACALASMLLPSHVQGVCCCGPIPIHFRF</sequence>
<dbReference type="AlphaFoldDB" id="A0A1G6HI51"/>
<evidence type="ECO:0000313" key="2">
    <source>
        <dbReference type="Proteomes" id="UP000199086"/>
    </source>
</evidence>
<keyword evidence="2" id="KW-1185">Reference proteome</keyword>
<organism evidence="1 2">
    <name type="scientific">Raineyella antarctica</name>
    <dbReference type="NCBI Taxonomy" id="1577474"/>
    <lineage>
        <taxon>Bacteria</taxon>
        <taxon>Bacillati</taxon>
        <taxon>Actinomycetota</taxon>
        <taxon>Actinomycetes</taxon>
        <taxon>Propionibacteriales</taxon>
        <taxon>Propionibacteriaceae</taxon>
        <taxon>Raineyella</taxon>
    </lineage>
</organism>
<protein>
    <submittedName>
        <fullName evidence="1">Haemolytic domain-containing protein</fullName>
    </submittedName>
</protein>